<organism evidence="1 2">
    <name type="scientific">Caerostris extrusa</name>
    <name type="common">Bark spider</name>
    <name type="synonym">Caerostris bankana</name>
    <dbReference type="NCBI Taxonomy" id="172846"/>
    <lineage>
        <taxon>Eukaryota</taxon>
        <taxon>Metazoa</taxon>
        <taxon>Ecdysozoa</taxon>
        <taxon>Arthropoda</taxon>
        <taxon>Chelicerata</taxon>
        <taxon>Arachnida</taxon>
        <taxon>Araneae</taxon>
        <taxon>Araneomorphae</taxon>
        <taxon>Entelegynae</taxon>
        <taxon>Araneoidea</taxon>
        <taxon>Araneidae</taxon>
        <taxon>Caerostris</taxon>
    </lineage>
</organism>
<keyword evidence="2" id="KW-1185">Reference proteome</keyword>
<evidence type="ECO:0000313" key="2">
    <source>
        <dbReference type="Proteomes" id="UP001054945"/>
    </source>
</evidence>
<accession>A0AAV4Q6B4</accession>
<comment type="caution">
    <text evidence="1">The sequence shown here is derived from an EMBL/GenBank/DDBJ whole genome shotgun (WGS) entry which is preliminary data.</text>
</comment>
<name>A0AAV4Q6B4_CAEEX</name>
<gene>
    <name evidence="1" type="ORF">CEXT_708321</name>
</gene>
<reference evidence="1 2" key="1">
    <citation type="submission" date="2021-06" db="EMBL/GenBank/DDBJ databases">
        <title>Caerostris extrusa draft genome.</title>
        <authorList>
            <person name="Kono N."/>
            <person name="Arakawa K."/>
        </authorList>
    </citation>
    <scope>NUCLEOTIDE SEQUENCE [LARGE SCALE GENOMIC DNA]</scope>
</reference>
<dbReference type="AlphaFoldDB" id="A0AAV4Q6B4"/>
<evidence type="ECO:0000313" key="1">
    <source>
        <dbReference type="EMBL" id="GIY03936.1"/>
    </source>
</evidence>
<proteinExistence type="predicted"/>
<dbReference type="Proteomes" id="UP001054945">
    <property type="component" value="Unassembled WGS sequence"/>
</dbReference>
<dbReference type="EMBL" id="BPLR01005641">
    <property type="protein sequence ID" value="GIY03936.1"/>
    <property type="molecule type" value="Genomic_DNA"/>
</dbReference>
<sequence length="99" mass="11323">MALRWVLDASILKQPEAIRVDHIAVPGLQEELQEVAVDRTRSNNWVRSEQITDGKCATKCSRHFHGLGNEYSVTPVSNNEAVKYRTLRLIAQKLFIFDE</sequence>
<protein>
    <submittedName>
        <fullName evidence="1">Uncharacterized protein</fullName>
    </submittedName>
</protein>